<dbReference type="InterPro" id="IPR025597">
    <property type="entry name" value="DUF4345"/>
</dbReference>
<feature type="transmembrane region" description="Helical" evidence="1">
    <location>
        <begin position="68"/>
        <end position="92"/>
    </location>
</feature>
<dbReference type="OrthoDB" id="8481950at2"/>
<protein>
    <recommendedName>
        <fullName evidence="4">DUF4345 domain-containing protein</fullName>
    </recommendedName>
</protein>
<dbReference type="Pfam" id="PF14248">
    <property type="entry name" value="DUF4345"/>
    <property type="match status" value="1"/>
</dbReference>
<keyword evidence="1" id="KW-1133">Transmembrane helix</keyword>
<keyword evidence="3" id="KW-1185">Reference proteome</keyword>
<proteinExistence type="predicted"/>
<evidence type="ECO:0000256" key="1">
    <source>
        <dbReference type="SAM" id="Phobius"/>
    </source>
</evidence>
<name>A0A317EAR2_9PROT</name>
<evidence type="ECO:0008006" key="4">
    <source>
        <dbReference type="Google" id="ProtNLM"/>
    </source>
</evidence>
<dbReference type="Proteomes" id="UP000246077">
    <property type="component" value="Unassembled WGS sequence"/>
</dbReference>
<keyword evidence="1" id="KW-0472">Membrane</keyword>
<gene>
    <name evidence="2" type="ORF">DKG75_03490</name>
</gene>
<comment type="caution">
    <text evidence="2">The sequence shown here is derived from an EMBL/GenBank/DDBJ whole genome shotgun (WGS) entry which is preliminary data.</text>
</comment>
<reference evidence="3" key="1">
    <citation type="submission" date="2018-05" db="EMBL/GenBank/DDBJ databases">
        <title>Zavarzinia sp. HR-AS.</title>
        <authorList>
            <person name="Lee Y."/>
            <person name="Jeon C.O."/>
        </authorList>
    </citation>
    <scope>NUCLEOTIDE SEQUENCE [LARGE SCALE GENOMIC DNA]</scope>
    <source>
        <strain evidence="3">DSM 1231</strain>
    </source>
</reference>
<evidence type="ECO:0000313" key="2">
    <source>
        <dbReference type="EMBL" id="PWR23642.1"/>
    </source>
</evidence>
<evidence type="ECO:0000313" key="3">
    <source>
        <dbReference type="Proteomes" id="UP000246077"/>
    </source>
</evidence>
<accession>A0A317EAR2</accession>
<organism evidence="2 3">
    <name type="scientific">Zavarzinia compransoris</name>
    <dbReference type="NCBI Taxonomy" id="1264899"/>
    <lineage>
        <taxon>Bacteria</taxon>
        <taxon>Pseudomonadati</taxon>
        <taxon>Pseudomonadota</taxon>
        <taxon>Alphaproteobacteria</taxon>
        <taxon>Rhodospirillales</taxon>
        <taxon>Zavarziniaceae</taxon>
        <taxon>Zavarzinia</taxon>
    </lineage>
</organism>
<feature type="transmembrane region" description="Helical" evidence="1">
    <location>
        <begin position="112"/>
        <end position="131"/>
    </location>
</feature>
<keyword evidence="1" id="KW-0812">Transmembrane</keyword>
<dbReference type="EMBL" id="QGLF01000001">
    <property type="protein sequence ID" value="PWR23642.1"/>
    <property type="molecule type" value="Genomic_DNA"/>
</dbReference>
<dbReference type="AlphaFoldDB" id="A0A317EAR2"/>
<sequence>MPWPTRAMPPASRSWNGWGCAIPGCAGPMASCSPACSAGTDYHPGNCRRPWPRSPLPISRRKERPMPLPFASALVALLLAGMGIAAFARPAALLAPLGLAAGTADARNEIQAVYGGFGLAMAAMLVAPLWLPELGRGPALMVAAALAGMAGGRIVATLREGGIGRLPALFLGLEAAGAALLLL</sequence>